<evidence type="ECO:0000313" key="2">
    <source>
        <dbReference type="Proteomes" id="UP001437256"/>
    </source>
</evidence>
<proteinExistence type="predicted"/>
<gene>
    <name evidence="1" type="ORF">AAF712_000068</name>
</gene>
<protein>
    <submittedName>
        <fullName evidence="1">Uncharacterized protein</fullName>
    </submittedName>
</protein>
<dbReference type="EMBL" id="JBBXMP010000001">
    <property type="protein sequence ID" value="KAL0072306.1"/>
    <property type="molecule type" value="Genomic_DNA"/>
</dbReference>
<evidence type="ECO:0000313" key="1">
    <source>
        <dbReference type="EMBL" id="KAL0072306.1"/>
    </source>
</evidence>
<reference evidence="1 2" key="1">
    <citation type="submission" date="2024-05" db="EMBL/GenBank/DDBJ databases">
        <title>A draft genome resource for the thread blight pathogen Marasmius tenuissimus strain MS-2.</title>
        <authorList>
            <person name="Yulfo-Soto G.E."/>
            <person name="Baruah I.K."/>
            <person name="Amoako-Attah I."/>
            <person name="Bukari Y."/>
            <person name="Meinhardt L.W."/>
            <person name="Bailey B.A."/>
            <person name="Cohen S.P."/>
        </authorList>
    </citation>
    <scope>NUCLEOTIDE SEQUENCE [LARGE SCALE GENOMIC DNA]</scope>
    <source>
        <strain evidence="1 2">MS-2</strain>
    </source>
</reference>
<dbReference type="Proteomes" id="UP001437256">
    <property type="component" value="Unassembled WGS sequence"/>
</dbReference>
<name>A0ABR3AEF4_9AGAR</name>
<sequence length="209" mass="23923">MISLRYRRVPRWVEWLCSDDVSSSGLSSSISSLTHSPSYHRDQLEAANDFAKNLWAPRDDESSFLDDMSYEDKPVVVVDEDDEEDDGKFDFFSAPEIADDSSIVVEGSSLVSHSEIPLPIKRVEHQPPAQVVDNGRRLLYKIDEQEEDDAFEASFVRMVDEMRRDLGADTDTDDEDDSTEDMLVDLSFAEEKADKRARRNGMFLQYGYF</sequence>
<organism evidence="1 2">
    <name type="scientific">Marasmius tenuissimus</name>
    <dbReference type="NCBI Taxonomy" id="585030"/>
    <lineage>
        <taxon>Eukaryota</taxon>
        <taxon>Fungi</taxon>
        <taxon>Dikarya</taxon>
        <taxon>Basidiomycota</taxon>
        <taxon>Agaricomycotina</taxon>
        <taxon>Agaricomycetes</taxon>
        <taxon>Agaricomycetidae</taxon>
        <taxon>Agaricales</taxon>
        <taxon>Marasmiineae</taxon>
        <taxon>Marasmiaceae</taxon>
        <taxon>Marasmius</taxon>
    </lineage>
</organism>
<accession>A0ABR3AEF4</accession>
<keyword evidence="2" id="KW-1185">Reference proteome</keyword>
<comment type="caution">
    <text evidence="1">The sequence shown here is derived from an EMBL/GenBank/DDBJ whole genome shotgun (WGS) entry which is preliminary data.</text>
</comment>